<name>A0A6M5YKZ9_9BACT</name>
<dbReference type="AlphaFoldDB" id="A0A6M5YKZ9"/>
<organism evidence="2 3">
    <name type="scientific">Frigoriglobus tundricola</name>
    <dbReference type="NCBI Taxonomy" id="2774151"/>
    <lineage>
        <taxon>Bacteria</taxon>
        <taxon>Pseudomonadati</taxon>
        <taxon>Planctomycetota</taxon>
        <taxon>Planctomycetia</taxon>
        <taxon>Gemmatales</taxon>
        <taxon>Gemmataceae</taxon>
        <taxon>Frigoriglobus</taxon>
    </lineage>
</organism>
<dbReference type="Pfam" id="PF04468">
    <property type="entry name" value="PSP1"/>
    <property type="match status" value="1"/>
</dbReference>
<dbReference type="RefSeq" id="WP_171470293.1">
    <property type="nucleotide sequence ID" value="NZ_CP053452.2"/>
</dbReference>
<dbReference type="PROSITE" id="PS51411">
    <property type="entry name" value="PSP1_C"/>
    <property type="match status" value="1"/>
</dbReference>
<proteinExistence type="predicted"/>
<dbReference type="KEGG" id="ftj:FTUN_1774"/>
<evidence type="ECO:0000259" key="1">
    <source>
        <dbReference type="PROSITE" id="PS51411"/>
    </source>
</evidence>
<dbReference type="EMBL" id="CP053452">
    <property type="protein sequence ID" value="QJW94254.1"/>
    <property type="molecule type" value="Genomic_DNA"/>
</dbReference>
<dbReference type="InterPro" id="IPR007557">
    <property type="entry name" value="PSP1_C"/>
</dbReference>
<keyword evidence="3" id="KW-1185">Reference proteome</keyword>
<feature type="domain" description="PSP1 C-terminal" evidence="1">
    <location>
        <begin position="59"/>
        <end position="143"/>
    </location>
</feature>
<dbReference type="Proteomes" id="UP000503447">
    <property type="component" value="Chromosome"/>
</dbReference>
<evidence type="ECO:0000313" key="2">
    <source>
        <dbReference type="EMBL" id="QJW94254.1"/>
    </source>
</evidence>
<accession>A0A6M5YKZ9</accession>
<reference evidence="3" key="1">
    <citation type="submission" date="2020-05" db="EMBL/GenBank/DDBJ databases">
        <title>Frigoriglobus tundricola gen. nov., sp. nov., a psychrotolerant cellulolytic planctomycete of the family Gemmataceae with two divergent copies of 16S rRNA gene.</title>
        <authorList>
            <person name="Kulichevskaya I.S."/>
            <person name="Ivanova A.A."/>
            <person name="Naumoff D.G."/>
            <person name="Beletsky A.V."/>
            <person name="Rijpstra W.I.C."/>
            <person name="Sinninghe Damste J.S."/>
            <person name="Mardanov A.V."/>
            <person name="Ravin N.V."/>
            <person name="Dedysh S.N."/>
        </authorList>
    </citation>
    <scope>NUCLEOTIDE SEQUENCE [LARGE SCALE GENOMIC DNA]</scope>
    <source>
        <strain evidence="3">PL17</strain>
    </source>
</reference>
<sequence length="223" mass="22536">MTPACLVQFGRSGFVGRFTGAVTVPRGERVIVRSPRGVEPGVVLCGPGGTVAPALSTEGEVLRVATAEDERHVAALSDRGAELLTLAGEAAAERGLPLAFVDAELTLDGHLILHGLAWGACDATALFADLSARFGLAVRLLDLSQTAVTRDPPATDGCGKPGCGTSGGGCSSCGTATDGENTGGCSTGSCARGKVKSAAEMTAYFTDLRRKMEAAAGTRTPLA</sequence>
<gene>
    <name evidence="2" type="ORF">FTUN_1774</name>
</gene>
<protein>
    <recommendedName>
        <fullName evidence="1">PSP1 C-terminal domain-containing protein</fullName>
    </recommendedName>
</protein>
<evidence type="ECO:0000313" key="3">
    <source>
        <dbReference type="Proteomes" id="UP000503447"/>
    </source>
</evidence>